<evidence type="ECO:0000259" key="1">
    <source>
        <dbReference type="PROSITE" id="PS50943"/>
    </source>
</evidence>
<feature type="domain" description="HTH cro/C1-type" evidence="1">
    <location>
        <begin position="9"/>
        <end position="62"/>
    </location>
</feature>
<dbReference type="Proteomes" id="UP000248214">
    <property type="component" value="Unassembled WGS sequence"/>
</dbReference>
<accession>A0A323T8Z7</accession>
<dbReference type="RefSeq" id="WP_110612020.1">
    <property type="nucleotide sequence ID" value="NZ_PDOD01000006.1"/>
</dbReference>
<dbReference type="Gene3D" id="1.25.40.10">
    <property type="entry name" value="Tetratricopeptide repeat domain"/>
    <property type="match status" value="1"/>
</dbReference>
<proteinExistence type="predicted"/>
<dbReference type="SUPFAM" id="SSF47413">
    <property type="entry name" value="lambda repressor-like DNA-binding domains"/>
    <property type="match status" value="1"/>
</dbReference>
<dbReference type="PANTHER" id="PTHR37038:SF14">
    <property type="entry name" value="TRANSCRIPTIONAL ACTIVATOR"/>
    <property type="match status" value="1"/>
</dbReference>
<gene>
    <name evidence="2" type="ORF">CR194_18985</name>
</gene>
<protein>
    <recommendedName>
        <fullName evidence="1">HTH cro/C1-type domain-containing protein</fullName>
    </recommendedName>
</protein>
<reference evidence="2 3" key="1">
    <citation type="submission" date="2017-10" db="EMBL/GenBank/DDBJ databases">
        <title>Bacillus sp. nov., a halophilic bacterium isolated from a Keqin Lake.</title>
        <authorList>
            <person name="Wang H."/>
        </authorList>
    </citation>
    <scope>NUCLEOTIDE SEQUENCE [LARGE SCALE GENOMIC DNA]</scope>
    <source>
        <strain evidence="2 3">KQ-12</strain>
    </source>
</reference>
<dbReference type="CDD" id="cd00093">
    <property type="entry name" value="HTH_XRE"/>
    <property type="match status" value="1"/>
</dbReference>
<sequence length="293" mass="34371">MNYLIGDRLKDLREHLSMSQKELCEEICTQGLISRIENNTATPTAPLLHQMAIRLGVDLNYFFDDISRNGINYVKETTNLIDSHIRDHHYPEVMKIIRFEKNNPLFKERHLKQYLLWREGICLFHMNHDSHQALTLLDNALKLRVDSEKNLTENEIDILASKAIIYSKMNELDLAAEIYSKLLSQVDSLPMLSSQRLIIRILFNASRNEYDRKNFKQSILYADKAIKTCLEEDQLYLLGHLFFQKGCSLFQYDPTEKDKSIELLNEALHIYRLKPVTEFINDLHEELEIIKNG</sequence>
<organism evidence="2 3">
    <name type="scientific">Salipaludibacillus keqinensis</name>
    <dbReference type="NCBI Taxonomy" id="2045207"/>
    <lineage>
        <taxon>Bacteria</taxon>
        <taxon>Bacillati</taxon>
        <taxon>Bacillota</taxon>
        <taxon>Bacilli</taxon>
        <taxon>Bacillales</taxon>
        <taxon>Bacillaceae</taxon>
    </lineage>
</organism>
<dbReference type="SMART" id="SM00530">
    <property type="entry name" value="HTH_XRE"/>
    <property type="match status" value="1"/>
</dbReference>
<dbReference type="PANTHER" id="PTHR37038">
    <property type="entry name" value="TRANSCRIPTIONAL REGULATOR-RELATED"/>
    <property type="match status" value="1"/>
</dbReference>
<dbReference type="InterPro" id="IPR053163">
    <property type="entry name" value="HTH-type_regulator_Rgg"/>
</dbReference>
<dbReference type="InterPro" id="IPR011990">
    <property type="entry name" value="TPR-like_helical_dom_sf"/>
</dbReference>
<dbReference type="InterPro" id="IPR010982">
    <property type="entry name" value="Lambda_DNA-bd_dom_sf"/>
</dbReference>
<dbReference type="AlphaFoldDB" id="A0A323T8Z7"/>
<comment type="caution">
    <text evidence="2">The sequence shown here is derived from an EMBL/GenBank/DDBJ whole genome shotgun (WGS) entry which is preliminary data.</text>
</comment>
<dbReference type="GO" id="GO:0003677">
    <property type="term" value="F:DNA binding"/>
    <property type="evidence" value="ECO:0007669"/>
    <property type="project" value="InterPro"/>
</dbReference>
<dbReference type="EMBL" id="PDOD01000006">
    <property type="protein sequence ID" value="PYZ91710.1"/>
    <property type="molecule type" value="Genomic_DNA"/>
</dbReference>
<name>A0A323T8Z7_9BACI</name>
<dbReference type="PROSITE" id="PS50943">
    <property type="entry name" value="HTH_CROC1"/>
    <property type="match status" value="1"/>
</dbReference>
<dbReference type="OrthoDB" id="1150409at2"/>
<dbReference type="InterPro" id="IPR001387">
    <property type="entry name" value="Cro/C1-type_HTH"/>
</dbReference>
<dbReference type="SUPFAM" id="SSF48452">
    <property type="entry name" value="TPR-like"/>
    <property type="match status" value="1"/>
</dbReference>
<keyword evidence="3" id="KW-1185">Reference proteome</keyword>
<evidence type="ECO:0000313" key="2">
    <source>
        <dbReference type="EMBL" id="PYZ91710.1"/>
    </source>
</evidence>
<dbReference type="Pfam" id="PF01381">
    <property type="entry name" value="HTH_3"/>
    <property type="match status" value="1"/>
</dbReference>
<evidence type="ECO:0000313" key="3">
    <source>
        <dbReference type="Proteomes" id="UP000248214"/>
    </source>
</evidence>
<dbReference type="InterPro" id="IPR041315">
    <property type="entry name" value="PlcR_TPR"/>
</dbReference>
<dbReference type="Pfam" id="PF18768">
    <property type="entry name" value="RNPP_C"/>
    <property type="match status" value="1"/>
</dbReference>